<dbReference type="AlphaFoldDB" id="A0A9W5LI59"/>
<evidence type="ECO:0008006" key="3">
    <source>
        <dbReference type="Google" id="ProtNLM"/>
    </source>
</evidence>
<evidence type="ECO:0000313" key="2">
    <source>
        <dbReference type="Proteomes" id="UP000011182"/>
    </source>
</evidence>
<organism evidence="1 2">
    <name type="scientific">Bacillus inaquosorum KCTC 13429</name>
    <dbReference type="NCBI Taxonomy" id="1236548"/>
    <lineage>
        <taxon>Bacteria</taxon>
        <taxon>Bacillati</taxon>
        <taxon>Bacillota</taxon>
        <taxon>Bacilli</taxon>
        <taxon>Bacillales</taxon>
        <taxon>Bacillaceae</taxon>
        <taxon>Bacillus</taxon>
    </lineage>
</organism>
<protein>
    <recommendedName>
        <fullName evidence="3">YhfH family protein</fullName>
    </recommendedName>
</protein>
<proteinExistence type="predicted"/>
<dbReference type="InterPro" id="IPR025432">
    <property type="entry name" value="YhfH-like"/>
</dbReference>
<name>A0A9W5LI59_9BACI</name>
<gene>
    <name evidence="1" type="ORF">BSI_26160</name>
</gene>
<keyword evidence="2" id="KW-1185">Reference proteome</keyword>
<sequence>MSSYLFKKIDPPSIYPFFLKKACFKHCIKTVVDFYHLLYYNKSITKGKEGLVMLEKMTDFFRNLPPKKCAECGKKIDEQHECYINICSDCIKINDM</sequence>
<dbReference type="Proteomes" id="UP000011182">
    <property type="component" value="Unassembled WGS sequence"/>
</dbReference>
<accession>A0A9W5LI59</accession>
<dbReference type="Pfam" id="PF14149">
    <property type="entry name" value="YhfH"/>
    <property type="match status" value="1"/>
</dbReference>
<reference evidence="1 2" key="1">
    <citation type="journal article" date="2014" name="Syst. Appl. Microbiol.">
        <title>Genomic insights into the taxonomic status of the three subspecies of Bacillus subtilis.</title>
        <authorList>
            <person name="Yi H."/>
            <person name="Chun J."/>
            <person name="Cha C.J."/>
        </authorList>
    </citation>
    <scope>NUCLEOTIDE SEQUENCE [LARGE SCALE GENOMIC DNA]</scope>
    <source>
        <strain evidence="1 2">KCTC 13429</strain>
    </source>
</reference>
<evidence type="ECO:0000313" key="1">
    <source>
        <dbReference type="EMBL" id="ELS61154.1"/>
    </source>
</evidence>
<comment type="caution">
    <text evidence="1">The sequence shown here is derived from an EMBL/GenBank/DDBJ whole genome shotgun (WGS) entry which is preliminary data.</text>
</comment>
<dbReference type="EMBL" id="AMXN01000004">
    <property type="protein sequence ID" value="ELS61154.1"/>
    <property type="molecule type" value="Genomic_DNA"/>
</dbReference>